<dbReference type="InterPro" id="IPR002139">
    <property type="entry name" value="Ribo/fructo_kinase"/>
</dbReference>
<evidence type="ECO:0000259" key="4">
    <source>
        <dbReference type="Pfam" id="PF00294"/>
    </source>
</evidence>
<accession>A0ABQ0VXI7</accession>
<dbReference type="InterPro" id="IPR011611">
    <property type="entry name" value="PfkB_dom"/>
</dbReference>
<dbReference type="PANTHER" id="PTHR43085:SF54">
    <property type="entry name" value="PUTATIVE-RELATED"/>
    <property type="match status" value="1"/>
</dbReference>
<dbReference type="Gene3D" id="3.40.1190.20">
    <property type="match status" value="1"/>
</dbReference>
<dbReference type="PROSITE" id="PS00583">
    <property type="entry name" value="PFKB_KINASES_1"/>
    <property type="match status" value="1"/>
</dbReference>
<keyword evidence="3" id="KW-0418">Kinase</keyword>
<reference evidence="5 6" key="1">
    <citation type="submission" date="2019-07" db="EMBL/GenBank/DDBJ databases">
        <title>Whole genome shotgun sequence of Halolactibacillus miurensis NBRC 100873.</title>
        <authorList>
            <person name="Hosoyama A."/>
            <person name="Uohara A."/>
            <person name="Ohji S."/>
            <person name="Ichikawa N."/>
        </authorList>
    </citation>
    <scope>NUCLEOTIDE SEQUENCE [LARGE SCALE GENOMIC DNA]</scope>
    <source>
        <strain evidence="5 6">NBRC 100873</strain>
    </source>
</reference>
<dbReference type="PRINTS" id="PR00990">
    <property type="entry name" value="RIBOKINASE"/>
</dbReference>
<name>A0ABQ0VXI7_9BACI</name>
<protein>
    <submittedName>
        <fullName evidence="5">Fructokinase</fullName>
    </submittedName>
</protein>
<keyword evidence="2" id="KW-0808">Transferase</keyword>
<comment type="caution">
    <text evidence="5">The sequence shown here is derived from an EMBL/GenBank/DDBJ whole genome shotgun (WGS) entry which is preliminary data.</text>
</comment>
<evidence type="ECO:0000256" key="1">
    <source>
        <dbReference type="ARBA" id="ARBA00010688"/>
    </source>
</evidence>
<dbReference type="Proteomes" id="UP000321773">
    <property type="component" value="Unassembled WGS sequence"/>
</dbReference>
<dbReference type="CDD" id="cd01167">
    <property type="entry name" value="bac_FRK"/>
    <property type="match status" value="1"/>
</dbReference>
<feature type="domain" description="Carbohydrate kinase PfkB" evidence="4">
    <location>
        <begin position="17"/>
        <end position="324"/>
    </location>
</feature>
<dbReference type="InterPro" id="IPR002173">
    <property type="entry name" value="Carboh/pur_kinase_PfkB_CS"/>
</dbReference>
<dbReference type="SUPFAM" id="SSF53613">
    <property type="entry name" value="Ribokinase-like"/>
    <property type="match status" value="1"/>
</dbReference>
<dbReference type="PANTHER" id="PTHR43085">
    <property type="entry name" value="HEXOKINASE FAMILY MEMBER"/>
    <property type="match status" value="1"/>
</dbReference>
<dbReference type="InterPro" id="IPR029056">
    <property type="entry name" value="Ribokinase-like"/>
</dbReference>
<dbReference type="EMBL" id="BJWJ01000020">
    <property type="protein sequence ID" value="GEM04909.1"/>
    <property type="molecule type" value="Genomic_DNA"/>
</dbReference>
<gene>
    <name evidence="5" type="ORF">HMI01_18970</name>
</gene>
<comment type="similarity">
    <text evidence="1">Belongs to the carbohydrate kinase PfkB family.</text>
</comment>
<proteinExistence type="inferred from homology"/>
<keyword evidence="6" id="KW-1185">Reference proteome</keyword>
<evidence type="ECO:0000313" key="6">
    <source>
        <dbReference type="Proteomes" id="UP000321773"/>
    </source>
</evidence>
<organism evidence="5 6">
    <name type="scientific">Halolactibacillus miurensis</name>
    <dbReference type="NCBI Taxonomy" id="306541"/>
    <lineage>
        <taxon>Bacteria</taxon>
        <taxon>Bacillati</taxon>
        <taxon>Bacillota</taxon>
        <taxon>Bacilli</taxon>
        <taxon>Bacillales</taxon>
        <taxon>Bacillaceae</taxon>
        <taxon>Halolactibacillus</taxon>
    </lineage>
</organism>
<dbReference type="InterPro" id="IPR050306">
    <property type="entry name" value="PfkB_Carbo_kinase"/>
</dbReference>
<evidence type="ECO:0000256" key="2">
    <source>
        <dbReference type="ARBA" id="ARBA00022679"/>
    </source>
</evidence>
<dbReference type="Pfam" id="PF00294">
    <property type="entry name" value="PfkB"/>
    <property type="match status" value="1"/>
</dbReference>
<evidence type="ECO:0000256" key="3">
    <source>
        <dbReference type="ARBA" id="ARBA00022777"/>
    </source>
</evidence>
<evidence type="ECO:0000313" key="5">
    <source>
        <dbReference type="EMBL" id="GEM04909.1"/>
    </source>
</evidence>
<sequence length="336" mass="37010">MNKKKVIDVKMRGMTVMNDVYSIGEALIDFIPSVTDSDLKDVSSFKRVMGGAPANVAMTVSKLGGKSRFISKLGKDAFGDHITEQLEQYGVDTTYLLKTDEANTGLAFVSLKKDGQRDFSFYRKPSADMLLSDTEVKDIPFNKGDLLHFCSVDLIEAPVKYAHKQVIEDAIRQGATISFDPNVRLPLWPDEASCKEAIQSFLPLADIVKVSDEELTFITGIKDEQEALQSLFKERVKCVIYTKGKDGAVLLMKGFNVAHHGFKVEAIDTTGAGDAFIGSFLYQLAELEKITDLTEEGARDMLTFSNAFAALTTTKHGAVESLPTIEATKAFIHQQN</sequence>